<organism evidence="1 2">
    <name type="scientific">Grus japonensis</name>
    <name type="common">Japanese crane</name>
    <name type="synonym">Red-crowned crane</name>
    <dbReference type="NCBI Taxonomy" id="30415"/>
    <lineage>
        <taxon>Eukaryota</taxon>
        <taxon>Metazoa</taxon>
        <taxon>Chordata</taxon>
        <taxon>Craniata</taxon>
        <taxon>Vertebrata</taxon>
        <taxon>Euteleostomi</taxon>
        <taxon>Archelosauria</taxon>
        <taxon>Archosauria</taxon>
        <taxon>Dinosauria</taxon>
        <taxon>Saurischia</taxon>
        <taxon>Theropoda</taxon>
        <taxon>Coelurosauria</taxon>
        <taxon>Aves</taxon>
        <taxon>Neognathae</taxon>
        <taxon>Neoaves</taxon>
        <taxon>Gruiformes</taxon>
        <taxon>Gruidae</taxon>
        <taxon>Grus</taxon>
    </lineage>
</organism>
<dbReference type="EMBL" id="BAAFJT010000040">
    <property type="protein sequence ID" value="GAB0205332.1"/>
    <property type="molecule type" value="Genomic_DNA"/>
</dbReference>
<evidence type="ECO:0000313" key="2">
    <source>
        <dbReference type="Proteomes" id="UP001623348"/>
    </source>
</evidence>
<dbReference type="Proteomes" id="UP001623348">
    <property type="component" value="Unassembled WGS sequence"/>
</dbReference>
<protein>
    <submittedName>
        <fullName evidence="1">AN1-type zinc finger protein 5-like</fullName>
    </submittedName>
</protein>
<proteinExistence type="predicted"/>
<keyword evidence="2" id="KW-1185">Reference proteome</keyword>
<comment type="caution">
    <text evidence="1">The sequence shown here is derived from an EMBL/GenBank/DDBJ whole genome shotgun (WGS) entry which is preliminary data.</text>
</comment>
<evidence type="ECO:0000313" key="1">
    <source>
        <dbReference type="EMBL" id="GAB0205332.1"/>
    </source>
</evidence>
<accession>A0ABC9Y9D7</accession>
<dbReference type="AlphaFoldDB" id="A0ABC9Y9D7"/>
<name>A0ABC9Y9D7_GRUJA</name>
<sequence>MEKTMVKQAVLLQPMELNSGTDIHLQPVEDPKPRSFGFGGDSFPLVIESGIIIVYRDRNRKNCLKVAFKYHQPCIRLILRVVA</sequence>
<reference evidence="1 2" key="1">
    <citation type="submission" date="2024-06" db="EMBL/GenBank/DDBJ databases">
        <title>The draft genome of Grus japonensis, version 3.</title>
        <authorList>
            <person name="Nabeshima K."/>
            <person name="Suzuki S."/>
            <person name="Onuma M."/>
        </authorList>
    </citation>
    <scope>NUCLEOTIDE SEQUENCE [LARGE SCALE GENOMIC DNA]</scope>
    <source>
        <strain evidence="1 2">451A</strain>
    </source>
</reference>
<gene>
    <name evidence="1" type="ORF">GRJ2_002998800</name>
</gene>